<sequence>MSLDVTDCGRERCSDDLSDAESDQPGATLLTCMLRLGLRWLVLPCLMLMCPPVGLNALIYIINLKSSAMLPIGDTVSSCCVVFELKSAQVSAPASVPEELAVKPFAQ</sequence>
<gene>
    <name evidence="3" type="ORF">PCOR1329_LOCUS39217</name>
</gene>
<dbReference type="Proteomes" id="UP001189429">
    <property type="component" value="Unassembled WGS sequence"/>
</dbReference>
<evidence type="ECO:0000256" key="2">
    <source>
        <dbReference type="SAM" id="Phobius"/>
    </source>
</evidence>
<accession>A0ABN9THM0</accession>
<feature type="region of interest" description="Disordered" evidence="1">
    <location>
        <begin position="1"/>
        <end position="22"/>
    </location>
</feature>
<name>A0ABN9THM0_9DINO</name>
<comment type="caution">
    <text evidence="3">The sequence shown here is derived from an EMBL/GenBank/DDBJ whole genome shotgun (WGS) entry which is preliminary data.</text>
</comment>
<evidence type="ECO:0000313" key="3">
    <source>
        <dbReference type="EMBL" id="CAK0845413.1"/>
    </source>
</evidence>
<keyword evidence="4" id="KW-1185">Reference proteome</keyword>
<dbReference type="EMBL" id="CAUYUJ010014735">
    <property type="protein sequence ID" value="CAK0845413.1"/>
    <property type="molecule type" value="Genomic_DNA"/>
</dbReference>
<evidence type="ECO:0000256" key="1">
    <source>
        <dbReference type="SAM" id="MobiDB-lite"/>
    </source>
</evidence>
<protein>
    <submittedName>
        <fullName evidence="3">Uncharacterized protein</fullName>
    </submittedName>
</protein>
<keyword evidence="2" id="KW-0812">Transmembrane</keyword>
<keyword evidence="2" id="KW-0472">Membrane</keyword>
<reference evidence="3" key="1">
    <citation type="submission" date="2023-10" db="EMBL/GenBank/DDBJ databases">
        <authorList>
            <person name="Chen Y."/>
            <person name="Shah S."/>
            <person name="Dougan E. K."/>
            <person name="Thang M."/>
            <person name="Chan C."/>
        </authorList>
    </citation>
    <scope>NUCLEOTIDE SEQUENCE [LARGE SCALE GENOMIC DNA]</scope>
</reference>
<proteinExistence type="predicted"/>
<feature type="transmembrane region" description="Helical" evidence="2">
    <location>
        <begin position="40"/>
        <end position="62"/>
    </location>
</feature>
<evidence type="ECO:0000313" key="4">
    <source>
        <dbReference type="Proteomes" id="UP001189429"/>
    </source>
</evidence>
<keyword evidence="2" id="KW-1133">Transmembrane helix</keyword>
<organism evidence="3 4">
    <name type="scientific">Prorocentrum cordatum</name>
    <dbReference type="NCBI Taxonomy" id="2364126"/>
    <lineage>
        <taxon>Eukaryota</taxon>
        <taxon>Sar</taxon>
        <taxon>Alveolata</taxon>
        <taxon>Dinophyceae</taxon>
        <taxon>Prorocentrales</taxon>
        <taxon>Prorocentraceae</taxon>
        <taxon>Prorocentrum</taxon>
    </lineage>
</organism>